<dbReference type="EMBL" id="HG992983">
    <property type="protein sequence ID" value="CAE7194078.1"/>
    <property type="molecule type" value="Genomic_DNA"/>
</dbReference>
<name>A0A6S6W825_9PLEO</name>
<evidence type="ECO:0000313" key="2">
    <source>
        <dbReference type="Proteomes" id="UP000472372"/>
    </source>
</evidence>
<protein>
    <submittedName>
        <fullName evidence="1">Uncharacterized protein</fullName>
    </submittedName>
</protein>
<dbReference type="AlphaFoldDB" id="A0A6S6W825"/>
<gene>
    <name evidence="1" type="ORF">PTTW11_07882</name>
</gene>
<reference evidence="1" key="1">
    <citation type="submission" date="2021-02" db="EMBL/GenBank/DDBJ databases">
        <authorList>
            <person name="Syme A R."/>
            <person name="Syme A R."/>
            <person name="Moolhuijzen P."/>
        </authorList>
    </citation>
    <scope>NUCLEOTIDE SEQUENCE</scope>
    <source>
        <strain evidence="1">W1-1</strain>
    </source>
</reference>
<dbReference type="Proteomes" id="UP000472372">
    <property type="component" value="Chromosome 7"/>
</dbReference>
<sequence length="151" mass="17049">MPASDSRHLLPINTMLFSGDLSPSPKRKSVYLANQTLVNLQEAEDETITALPQHPGSRSGSHPYCDEIKEEAVPVKKSFWGKLAARTRRWMCFGSQKKEEEKRSTGEMEKVKIVIGEPTEFRHVGTAAPVARRRSQRVQLVDGDSDWEDLE</sequence>
<organism evidence="1 2">
    <name type="scientific">Pyrenophora teres f. teres</name>
    <dbReference type="NCBI Taxonomy" id="97479"/>
    <lineage>
        <taxon>Eukaryota</taxon>
        <taxon>Fungi</taxon>
        <taxon>Dikarya</taxon>
        <taxon>Ascomycota</taxon>
        <taxon>Pezizomycotina</taxon>
        <taxon>Dothideomycetes</taxon>
        <taxon>Pleosporomycetidae</taxon>
        <taxon>Pleosporales</taxon>
        <taxon>Pleosporineae</taxon>
        <taxon>Pleosporaceae</taxon>
        <taxon>Pyrenophora</taxon>
    </lineage>
</organism>
<accession>A0A6S6W825</accession>
<evidence type="ECO:0000313" key="1">
    <source>
        <dbReference type="EMBL" id="CAE7194078.1"/>
    </source>
</evidence>
<proteinExistence type="predicted"/>